<reference evidence="2" key="1">
    <citation type="submission" date="2021-09" db="EMBL/GenBank/DDBJ databases">
        <title>Complete genome sequence and metabolic characterization of Streptomyces tanashiensis DSM 731 the producer of antibacterial Kalafungin and diverse secondary metabolites.</title>
        <authorList>
            <person name="Abbasi M.N."/>
            <person name="Anwar M.N."/>
            <person name="Alam K."/>
            <person name="Shoaib M."/>
            <person name="Lin Z."/>
            <person name="Hayat M."/>
            <person name="Ali M.I."/>
            <person name="Malik H.M.T."/>
            <person name="Ahmed I."/>
            <person name="Li A."/>
            <person name="Hailong Wang H."/>
            <person name="Zhang Y."/>
        </authorList>
    </citation>
    <scope>NUCLEOTIDE SEQUENCE</scope>
    <source>
        <strain evidence="2">Kala</strain>
    </source>
</reference>
<keyword evidence="1" id="KW-1133">Transmembrane helix</keyword>
<dbReference type="EMBL" id="CP084204">
    <property type="protein sequence ID" value="UZX26124.1"/>
    <property type="molecule type" value="Genomic_DNA"/>
</dbReference>
<feature type="transmembrane region" description="Helical" evidence="1">
    <location>
        <begin position="57"/>
        <end position="78"/>
    </location>
</feature>
<dbReference type="PANTHER" id="PTHR36833">
    <property type="entry name" value="SLR0610 PROTEIN-RELATED"/>
    <property type="match status" value="1"/>
</dbReference>
<organism evidence="2 3">
    <name type="scientific">Streptomyces tanashiensis</name>
    <dbReference type="NCBI Taxonomy" id="67367"/>
    <lineage>
        <taxon>Bacteria</taxon>
        <taxon>Bacillati</taxon>
        <taxon>Actinomycetota</taxon>
        <taxon>Actinomycetes</taxon>
        <taxon>Kitasatosporales</taxon>
        <taxon>Streptomycetaceae</taxon>
        <taxon>Streptomyces</taxon>
    </lineage>
</organism>
<name>A0ABY6RAI1_9ACTN</name>
<sequence>MTFLLYRAAVRGEMQYRLNFVMLLALGLVYQGSGIAFVWTVLRTFDTIAGWNFGELAFLYSLRLMAHAVWVVPFHQLVSMDTTIREGRFDRYLVRPLNPFLQIITSRFRMNVIGDVMAAVILFTIAVNLVDIDFSPLSVAYLVLAVVGGALAEGAAAVVVSSLSFRSVQTWAASQLVDNIYLMFGSYPTRVFGGALTWGLTWVLPVAVVAYIPSSVLLDKTDSLHLSAPAAVAAPLIGVLWFGAAYQWWQVRMRGYQSVGA</sequence>
<evidence type="ECO:0000313" key="3">
    <source>
        <dbReference type="Proteomes" id="UP001164506"/>
    </source>
</evidence>
<accession>A0ABY6RAI1</accession>
<evidence type="ECO:0000256" key="1">
    <source>
        <dbReference type="SAM" id="Phobius"/>
    </source>
</evidence>
<feature type="transmembrane region" description="Helical" evidence="1">
    <location>
        <begin position="191"/>
        <end position="212"/>
    </location>
</feature>
<feature type="transmembrane region" description="Helical" evidence="1">
    <location>
        <begin position="224"/>
        <end position="246"/>
    </location>
</feature>
<keyword evidence="3" id="KW-1185">Reference proteome</keyword>
<dbReference type="GeneID" id="95605358"/>
<evidence type="ECO:0000313" key="2">
    <source>
        <dbReference type="EMBL" id="UZX26124.1"/>
    </source>
</evidence>
<dbReference type="InterPro" id="IPR010390">
    <property type="entry name" value="ABC-2_transporter-like"/>
</dbReference>
<feature type="transmembrane region" description="Helical" evidence="1">
    <location>
        <begin position="138"/>
        <end position="160"/>
    </location>
</feature>
<feature type="transmembrane region" description="Helical" evidence="1">
    <location>
        <begin position="112"/>
        <end position="132"/>
    </location>
</feature>
<feature type="transmembrane region" description="Helical" evidence="1">
    <location>
        <begin position="20"/>
        <end position="42"/>
    </location>
</feature>
<dbReference type="RefSeq" id="WP_190104834.1">
    <property type="nucleotide sequence ID" value="NZ_BMUH01000009.1"/>
</dbReference>
<protein>
    <submittedName>
        <fullName evidence="2">ABC-2 family transporter protein</fullName>
    </submittedName>
</protein>
<keyword evidence="1" id="KW-0472">Membrane</keyword>
<dbReference type="Proteomes" id="UP001164506">
    <property type="component" value="Chromosome"/>
</dbReference>
<keyword evidence="1" id="KW-0812">Transmembrane</keyword>
<dbReference type="Pfam" id="PF06182">
    <property type="entry name" value="ABC2_membrane_6"/>
    <property type="match status" value="1"/>
</dbReference>
<gene>
    <name evidence="2" type="ORF">LDH80_38010</name>
</gene>
<dbReference type="PANTHER" id="PTHR36833:SF1">
    <property type="entry name" value="INTEGRAL MEMBRANE TRANSPORT PROTEIN"/>
    <property type="match status" value="1"/>
</dbReference>
<proteinExistence type="predicted"/>